<comment type="caution">
    <text evidence="1">The sequence shown here is derived from an EMBL/GenBank/DDBJ whole genome shotgun (WGS) entry which is preliminary data.</text>
</comment>
<proteinExistence type="predicted"/>
<evidence type="ECO:0000313" key="2">
    <source>
        <dbReference type="Proteomes" id="UP001239111"/>
    </source>
</evidence>
<dbReference type="EMBL" id="CM056741">
    <property type="protein sequence ID" value="KAJ8685411.1"/>
    <property type="molecule type" value="Genomic_DNA"/>
</dbReference>
<accession>A0ACC2PR05</accession>
<gene>
    <name evidence="1" type="ORF">QAD02_021204</name>
</gene>
<keyword evidence="2" id="KW-1185">Reference proteome</keyword>
<sequence length="201" mass="22683">METSDMIEVESGQNQINNENGESGSSQTQPNDSSDKAVDLTEFNFKIDVNGIIDSFYDQIQKNKPLFKLLYETFIRKMCLYAYATGQSIETYRVFIAKIYTEYTLAETDCLSLPIQCPPGVLDGLSNDTVELFPNGKKFNFHELSTTAVDDDTDEVDRVNAKGPYQSAWDTIRRSAVPAGLKHYSPNIYHSVKPKDPRKTL</sequence>
<reference evidence="1" key="1">
    <citation type="submission" date="2023-04" db="EMBL/GenBank/DDBJ databases">
        <title>A chromosome-level genome assembly of the parasitoid wasp Eretmocerus hayati.</title>
        <authorList>
            <person name="Zhong Y."/>
            <person name="Liu S."/>
            <person name="Liu Y."/>
        </authorList>
    </citation>
    <scope>NUCLEOTIDE SEQUENCE</scope>
    <source>
        <strain evidence="1">ZJU_SS_LIU_2023</strain>
    </source>
</reference>
<name>A0ACC2PR05_9HYME</name>
<protein>
    <submittedName>
        <fullName evidence="1">Uncharacterized protein</fullName>
    </submittedName>
</protein>
<dbReference type="Proteomes" id="UP001239111">
    <property type="component" value="Chromosome 1"/>
</dbReference>
<organism evidence="1 2">
    <name type="scientific">Eretmocerus hayati</name>
    <dbReference type="NCBI Taxonomy" id="131215"/>
    <lineage>
        <taxon>Eukaryota</taxon>
        <taxon>Metazoa</taxon>
        <taxon>Ecdysozoa</taxon>
        <taxon>Arthropoda</taxon>
        <taxon>Hexapoda</taxon>
        <taxon>Insecta</taxon>
        <taxon>Pterygota</taxon>
        <taxon>Neoptera</taxon>
        <taxon>Endopterygota</taxon>
        <taxon>Hymenoptera</taxon>
        <taxon>Apocrita</taxon>
        <taxon>Proctotrupomorpha</taxon>
        <taxon>Chalcidoidea</taxon>
        <taxon>Aphelinidae</taxon>
        <taxon>Aphelininae</taxon>
        <taxon>Eretmocerus</taxon>
    </lineage>
</organism>
<feature type="non-terminal residue" evidence="1">
    <location>
        <position position="201"/>
    </location>
</feature>
<evidence type="ECO:0000313" key="1">
    <source>
        <dbReference type="EMBL" id="KAJ8685411.1"/>
    </source>
</evidence>